<gene>
    <name evidence="1" type="ORF">BCT99_14625</name>
</gene>
<accession>A0AB36XRY2</accession>
<reference evidence="1" key="2">
    <citation type="submission" date="2016-07" db="EMBL/GenBank/DDBJ databases">
        <authorList>
            <person name="Kauffman K."/>
            <person name="Arevalo P."/>
            <person name="Polz M.F."/>
        </authorList>
    </citation>
    <scope>NUCLEOTIDE SEQUENCE</scope>
    <source>
        <strain evidence="1">10N.261.52.F7</strain>
    </source>
</reference>
<comment type="caution">
    <text evidence="1">The sequence shown here is derived from an EMBL/GenBank/DDBJ whole genome shotgun (WGS) entry which is preliminary data.</text>
</comment>
<dbReference type="AlphaFoldDB" id="A0AB36XRY2"/>
<reference evidence="1" key="3">
    <citation type="journal article" date="2018" name="Nature">
        <title>A major lineage of non-tailed dsDNA viruses as unrecognized killers of marine bacteria.</title>
        <authorList>
            <person name="Kauffman K.M."/>
            <person name="Hussain F.A."/>
            <person name="Yang J."/>
            <person name="Arevalo P."/>
            <person name="Brown J.M."/>
            <person name="Chang W.K."/>
            <person name="VanInsberghe D."/>
            <person name="Elsherbini J."/>
            <person name="Sharma R.S."/>
            <person name="Cutler M.B."/>
            <person name="Kelly L."/>
            <person name="Polz M.F."/>
        </authorList>
    </citation>
    <scope>NUCLEOTIDE SEQUENCE</scope>
    <source>
        <strain evidence="1">10N.261.52.F7</strain>
    </source>
</reference>
<sequence>MLFRSHGRTQHTLITTMPMAEVASYFSTSNLLPELRWAIDAAVNAKNIEKVEQILSELQKNAIDHSVSAPLSLTFAVIDKPTLTNASHQLPTLIYNTSNTYVVGNILGLTAICKILGLKTFLFSSRLTVKEANQRSEQRQRLAMEGVEVRIVFDTEQGLNTDNVIELFKKSSIFESSLSLPHLLGGKNLLPDDDFPLKPFIDQLIRDADIESYGGVNFDSKHVKTSERYITTQYVLFKFLVGAVAGVGTQEYSKMSKDIKLPNGTSLTSVLSDDYMEKITFFLRAWLESLQEIFLKDRSGYHLSPQVWQALGLTIHELVSNRASLSELKAAGKALGRLDYSKNAIHWNDCSVMELDAKGRIYKNAATSTRLFRVGLFEYFVKILI</sequence>
<protein>
    <submittedName>
        <fullName evidence="1">Uncharacterized protein</fullName>
    </submittedName>
</protein>
<proteinExistence type="predicted"/>
<evidence type="ECO:0000313" key="1">
    <source>
        <dbReference type="EMBL" id="PMK48489.1"/>
    </source>
</evidence>
<name>A0AB36XRY2_9VIBR</name>
<organism evidence="1">
    <name type="scientific">Vibrio lentus</name>
    <dbReference type="NCBI Taxonomy" id="136468"/>
    <lineage>
        <taxon>Bacteria</taxon>
        <taxon>Pseudomonadati</taxon>
        <taxon>Pseudomonadota</taxon>
        <taxon>Gammaproteobacteria</taxon>
        <taxon>Vibrionales</taxon>
        <taxon>Vibrionaceae</taxon>
        <taxon>Vibrio</taxon>
    </lineage>
</organism>
<dbReference type="EMBL" id="MCXM01000011">
    <property type="protein sequence ID" value="PMK48489.1"/>
    <property type="molecule type" value="Genomic_DNA"/>
</dbReference>
<reference key="1">
    <citation type="submission" date="2016-07" db="EMBL/GenBank/DDBJ databases">
        <title>Nontailed viruses are major unrecognized killers of bacteria in the ocean.</title>
        <authorList>
            <person name="Kauffman K."/>
            <person name="Hussain F."/>
            <person name="Yang J."/>
            <person name="Arevalo P."/>
            <person name="Brown J."/>
            <person name="Cutler M."/>
            <person name="Kelly L."/>
            <person name="Polz M.F."/>
        </authorList>
    </citation>
    <scope>NUCLEOTIDE SEQUENCE [LARGE SCALE GENOMIC DNA]</scope>
    <source>
        <strain>10N.261.52.F7</strain>
    </source>
</reference>